<dbReference type="SUPFAM" id="SSF53756">
    <property type="entry name" value="UDP-Glycosyltransferase/glycogen phosphorylase"/>
    <property type="match status" value="1"/>
</dbReference>
<evidence type="ECO:0000313" key="1">
    <source>
        <dbReference type="EMBL" id="MFC5754352.1"/>
    </source>
</evidence>
<dbReference type="EMBL" id="JBHSON010000149">
    <property type="protein sequence ID" value="MFC5754352.1"/>
    <property type="molecule type" value="Genomic_DNA"/>
</dbReference>
<gene>
    <name evidence="1" type="ORF">ACFPZN_52820</name>
</gene>
<proteinExistence type="predicted"/>
<evidence type="ECO:0008006" key="3">
    <source>
        <dbReference type="Google" id="ProtNLM"/>
    </source>
</evidence>
<reference evidence="2" key="1">
    <citation type="journal article" date="2019" name="Int. J. Syst. Evol. Microbiol.">
        <title>The Global Catalogue of Microorganisms (GCM) 10K type strain sequencing project: providing services to taxonomists for standard genome sequencing and annotation.</title>
        <authorList>
            <consortium name="The Broad Institute Genomics Platform"/>
            <consortium name="The Broad Institute Genome Sequencing Center for Infectious Disease"/>
            <person name="Wu L."/>
            <person name="Ma J."/>
        </authorList>
    </citation>
    <scope>NUCLEOTIDE SEQUENCE [LARGE SCALE GENOMIC DNA]</scope>
    <source>
        <strain evidence="2">KCTC 42087</strain>
    </source>
</reference>
<sequence length="409" mass="44594">MSVSEWRRGPIGLDAERWATRRPCRTVLIVVHTVTSGQRLMDAVHLMENDLRVQVFFTQAPDEFGTGVPEFLAGLGAARLPWEQATRLEFDLAIAASYGGVHELHAPLIVMPHGAGHGKLVARRAGRAAGGRAVYGLDAQRLVHDGALVPAALVLAHRDDRRELARSCPEALPVAQVAGDPSCDRLVASLERRPSYQVALGAGDGRKLVVVTSTWGARSLLGSRPDLWPRLLAELPVEEFHVVTLLHPNVWHGHSELQVRSWLADYLRRGLSLVPPESDWRGVLAAADWVIGDHGSVTAYAAVTGVPVLLGGFPGADVNPDSAQALLGKAAPKISARGSLRRQLLRAAAEFSPERHRPVVERLTSEPGRFNRNMRQVIYRLLRLRQPSTVPVTRPVQAPHLMRRAGGGR</sequence>
<accession>A0ABW1AI99</accession>
<comment type="caution">
    <text evidence="1">The sequence shown here is derived from an EMBL/GenBank/DDBJ whole genome shotgun (WGS) entry which is preliminary data.</text>
</comment>
<name>A0ABW1AI99_9ACTN</name>
<protein>
    <recommendedName>
        <fullName evidence="3">UDP-N-acetylglucosamine 2-epimerase domain-containing protein</fullName>
    </recommendedName>
</protein>
<dbReference type="Proteomes" id="UP001596074">
    <property type="component" value="Unassembled WGS sequence"/>
</dbReference>
<organism evidence="1 2">
    <name type="scientific">Actinomadura rugatobispora</name>
    <dbReference type="NCBI Taxonomy" id="1994"/>
    <lineage>
        <taxon>Bacteria</taxon>
        <taxon>Bacillati</taxon>
        <taxon>Actinomycetota</taxon>
        <taxon>Actinomycetes</taxon>
        <taxon>Streptosporangiales</taxon>
        <taxon>Thermomonosporaceae</taxon>
        <taxon>Actinomadura</taxon>
    </lineage>
</organism>
<keyword evidence="2" id="KW-1185">Reference proteome</keyword>
<evidence type="ECO:0000313" key="2">
    <source>
        <dbReference type="Proteomes" id="UP001596074"/>
    </source>
</evidence>
<dbReference type="RefSeq" id="WP_378292357.1">
    <property type="nucleotide sequence ID" value="NZ_JBHSON010000149.1"/>
</dbReference>